<feature type="transmembrane region" description="Helical" evidence="6">
    <location>
        <begin position="156"/>
        <end position="174"/>
    </location>
</feature>
<dbReference type="InterPro" id="IPR001750">
    <property type="entry name" value="ND/Mrp_TM"/>
</dbReference>
<feature type="transmembrane region" description="Helical" evidence="6">
    <location>
        <begin position="99"/>
        <end position="120"/>
    </location>
</feature>
<dbReference type="InterPro" id="IPR003945">
    <property type="entry name" value="NU5C-like"/>
</dbReference>
<evidence type="ECO:0000256" key="1">
    <source>
        <dbReference type="ARBA" id="ARBA00004651"/>
    </source>
</evidence>
<reference evidence="8 9" key="1">
    <citation type="submission" date="2019-03" db="EMBL/GenBank/DDBJ databases">
        <title>Genomic Encyclopedia of Type Strains, Phase IV (KMG-IV): sequencing the most valuable type-strain genomes for metagenomic binning, comparative biology and taxonomic classification.</title>
        <authorList>
            <person name="Goeker M."/>
        </authorList>
    </citation>
    <scope>NUCLEOTIDE SEQUENCE [LARGE SCALE GENOMIC DNA]</scope>
    <source>
        <strain evidence="8 9">DSM 17974</strain>
    </source>
</reference>
<evidence type="ECO:0000259" key="7">
    <source>
        <dbReference type="Pfam" id="PF00361"/>
    </source>
</evidence>
<feature type="transmembrane region" description="Helical" evidence="6">
    <location>
        <begin position="69"/>
        <end position="87"/>
    </location>
</feature>
<dbReference type="PRINTS" id="PR01434">
    <property type="entry name" value="NADHDHGNASE5"/>
</dbReference>
<feature type="transmembrane region" description="Helical" evidence="6">
    <location>
        <begin position="406"/>
        <end position="423"/>
    </location>
</feature>
<feature type="transmembrane region" description="Helical" evidence="6">
    <location>
        <begin position="36"/>
        <end position="57"/>
    </location>
</feature>
<dbReference type="PANTHER" id="PTHR42829:SF1">
    <property type="entry name" value="INORGANIC CARBON TRANSPORTER SUBUNIT DABB-RELATED"/>
    <property type="match status" value="1"/>
</dbReference>
<dbReference type="OrthoDB" id="9807568at2"/>
<evidence type="ECO:0000256" key="3">
    <source>
        <dbReference type="ARBA" id="ARBA00022989"/>
    </source>
</evidence>
<keyword evidence="3 6" id="KW-1133">Transmembrane helix</keyword>
<keyword evidence="4 6" id="KW-0472">Membrane</keyword>
<dbReference type="PANTHER" id="PTHR42829">
    <property type="entry name" value="NADH-UBIQUINONE OXIDOREDUCTASE CHAIN 5"/>
    <property type="match status" value="1"/>
</dbReference>
<sequence length="536" mass="57962">MNVTVWGAPVFMLYADMCRMWSREETTMFIQDMQQWMLPIWLGTWAFVGLTGFLAACMGKANGFVRWHVAGLALPVMAAGVGLFARADGVALGPWQADGIGWLMAFYIALLGIVIQRFSVRYLLGDRHYGRYLGWLTWTTGAASMTWMSRTLWMEVASWTAMDAGLIALIALAWQSGPVRAVTKLTIRRLAIGAFAIAIACLWYGMAAHRGDIAISLARVGDLPSMVRMGVALLLILAAIVQAGGWPFGRWLLESAVTPTPVSAIMHAGIVNAGGLLLTRWAPLLSVAGPLPHGVLLVLAWASVGIGSGILLVHVDYKRQLVASTMAQMGLMLMQCAIGAYDAAIVHLILHGVFKATLFLRSGDALPPPEQVLARSRGTKRPSAQWPVALGAIFALVYFAVEPHAWVRALSALMLGAGASLVARQARSMREGRWLGVAIVLVAAAISEGLRAWLSHTIQEIAPDIHAYPVAMAWPIAAVALLALIGFAGAIVAVRPDAAVASRLYLWLVHLGEPRPVAMEAHPRHLRRYEQEAVLR</sequence>
<dbReference type="GO" id="GO:0015990">
    <property type="term" value="P:electron transport coupled proton transport"/>
    <property type="evidence" value="ECO:0007669"/>
    <property type="project" value="TreeGrafter"/>
</dbReference>
<comment type="caution">
    <text evidence="8">The sequence shown here is derived from an EMBL/GenBank/DDBJ whole genome shotgun (WGS) entry which is preliminary data.</text>
</comment>
<feature type="transmembrane region" description="Helical" evidence="6">
    <location>
        <begin position="435"/>
        <end position="454"/>
    </location>
</feature>
<dbReference type="GO" id="GO:0008137">
    <property type="term" value="F:NADH dehydrogenase (ubiquinone) activity"/>
    <property type="evidence" value="ECO:0007669"/>
    <property type="project" value="InterPro"/>
</dbReference>
<dbReference type="EMBL" id="SORF01000010">
    <property type="protein sequence ID" value="TDY43987.1"/>
    <property type="molecule type" value="Genomic_DNA"/>
</dbReference>
<accession>A0A4R8LLT1</accession>
<evidence type="ECO:0000256" key="6">
    <source>
        <dbReference type="SAM" id="Phobius"/>
    </source>
</evidence>
<dbReference type="AlphaFoldDB" id="A0A4R8LLT1"/>
<organism evidence="8 9">
    <name type="scientific">Alicyclobacillus sacchari</name>
    <dbReference type="NCBI Taxonomy" id="392010"/>
    <lineage>
        <taxon>Bacteria</taxon>
        <taxon>Bacillati</taxon>
        <taxon>Bacillota</taxon>
        <taxon>Bacilli</taxon>
        <taxon>Bacillales</taxon>
        <taxon>Alicyclobacillaceae</taxon>
        <taxon>Alicyclobacillus</taxon>
    </lineage>
</organism>
<feature type="transmembrane region" description="Helical" evidence="6">
    <location>
        <begin position="226"/>
        <end position="249"/>
    </location>
</feature>
<evidence type="ECO:0000256" key="5">
    <source>
        <dbReference type="RuleBase" id="RU000320"/>
    </source>
</evidence>
<dbReference type="GO" id="GO:0005886">
    <property type="term" value="C:plasma membrane"/>
    <property type="evidence" value="ECO:0007669"/>
    <property type="project" value="UniProtKB-SubCell"/>
</dbReference>
<dbReference type="Proteomes" id="UP000294581">
    <property type="component" value="Unassembled WGS sequence"/>
</dbReference>
<feature type="transmembrane region" description="Helical" evidence="6">
    <location>
        <begin position="132"/>
        <end position="150"/>
    </location>
</feature>
<feature type="transmembrane region" description="Helical" evidence="6">
    <location>
        <begin position="384"/>
        <end position="400"/>
    </location>
</feature>
<feature type="transmembrane region" description="Helical" evidence="6">
    <location>
        <begin position="474"/>
        <end position="494"/>
    </location>
</feature>
<keyword evidence="2 5" id="KW-0812">Transmembrane</keyword>
<comment type="subcellular location">
    <subcellularLocation>
        <location evidence="1">Cell membrane</location>
        <topology evidence="1">Multi-pass membrane protein</topology>
    </subcellularLocation>
    <subcellularLocation>
        <location evidence="5">Membrane</location>
        <topology evidence="5">Multi-pass membrane protein</topology>
    </subcellularLocation>
</comment>
<feature type="transmembrane region" description="Helical" evidence="6">
    <location>
        <begin position="261"/>
        <end position="282"/>
    </location>
</feature>
<evidence type="ECO:0000313" key="9">
    <source>
        <dbReference type="Proteomes" id="UP000294581"/>
    </source>
</evidence>
<gene>
    <name evidence="8" type="ORF">C7445_11031</name>
</gene>
<dbReference type="Pfam" id="PF00361">
    <property type="entry name" value="Proton_antipo_M"/>
    <property type="match status" value="1"/>
</dbReference>
<name>A0A4R8LLT1_9BACL</name>
<proteinExistence type="predicted"/>
<protein>
    <submittedName>
        <fullName evidence="8">NAD(P)H-quinone oxidoreductase subunit 5</fullName>
    </submittedName>
</protein>
<dbReference type="NCBIfam" id="NF006373">
    <property type="entry name" value="PRK08601.1"/>
    <property type="match status" value="1"/>
</dbReference>
<dbReference type="GO" id="GO:0003954">
    <property type="term" value="F:NADH dehydrogenase activity"/>
    <property type="evidence" value="ECO:0007669"/>
    <property type="project" value="TreeGrafter"/>
</dbReference>
<feature type="transmembrane region" description="Helical" evidence="6">
    <location>
        <begin position="186"/>
        <end position="206"/>
    </location>
</feature>
<evidence type="ECO:0000313" key="8">
    <source>
        <dbReference type="EMBL" id="TDY43987.1"/>
    </source>
</evidence>
<evidence type="ECO:0000256" key="4">
    <source>
        <dbReference type="ARBA" id="ARBA00023136"/>
    </source>
</evidence>
<feature type="domain" description="NADH:quinone oxidoreductase/Mrp antiporter transmembrane" evidence="7">
    <location>
        <begin position="159"/>
        <end position="363"/>
    </location>
</feature>
<evidence type="ECO:0000256" key="2">
    <source>
        <dbReference type="ARBA" id="ARBA00022692"/>
    </source>
</evidence>
<feature type="transmembrane region" description="Helical" evidence="6">
    <location>
        <begin position="294"/>
        <end position="315"/>
    </location>
</feature>
<dbReference type="GO" id="GO:0042773">
    <property type="term" value="P:ATP synthesis coupled electron transport"/>
    <property type="evidence" value="ECO:0007669"/>
    <property type="project" value="InterPro"/>
</dbReference>
<keyword evidence="9" id="KW-1185">Reference proteome</keyword>